<organism evidence="1 2">
    <name type="scientific">Dreissena polymorpha</name>
    <name type="common">Zebra mussel</name>
    <name type="synonym">Mytilus polymorpha</name>
    <dbReference type="NCBI Taxonomy" id="45954"/>
    <lineage>
        <taxon>Eukaryota</taxon>
        <taxon>Metazoa</taxon>
        <taxon>Spiralia</taxon>
        <taxon>Lophotrochozoa</taxon>
        <taxon>Mollusca</taxon>
        <taxon>Bivalvia</taxon>
        <taxon>Autobranchia</taxon>
        <taxon>Heteroconchia</taxon>
        <taxon>Euheterodonta</taxon>
        <taxon>Imparidentia</taxon>
        <taxon>Neoheterodontei</taxon>
        <taxon>Myida</taxon>
        <taxon>Dreissenoidea</taxon>
        <taxon>Dreissenidae</taxon>
        <taxon>Dreissena</taxon>
    </lineage>
</organism>
<dbReference type="EMBL" id="JAIWYP010000007">
    <property type="protein sequence ID" value="KAH3794280.1"/>
    <property type="molecule type" value="Genomic_DNA"/>
</dbReference>
<sequence>MTSAANSRSSSSVLLGASHSGRTMWSVRKTPFSTLASCWLCPFSKMVQVCLCLLTLWSRRSSTSEPMV</sequence>
<name>A0A9D4FCT4_DREPO</name>
<evidence type="ECO:0000313" key="2">
    <source>
        <dbReference type="Proteomes" id="UP000828390"/>
    </source>
</evidence>
<reference evidence="1" key="1">
    <citation type="journal article" date="2019" name="bioRxiv">
        <title>The Genome of the Zebra Mussel, Dreissena polymorpha: A Resource for Invasive Species Research.</title>
        <authorList>
            <person name="McCartney M.A."/>
            <person name="Auch B."/>
            <person name="Kono T."/>
            <person name="Mallez S."/>
            <person name="Zhang Y."/>
            <person name="Obille A."/>
            <person name="Becker A."/>
            <person name="Abrahante J.E."/>
            <person name="Garbe J."/>
            <person name="Badalamenti J.P."/>
            <person name="Herman A."/>
            <person name="Mangelson H."/>
            <person name="Liachko I."/>
            <person name="Sullivan S."/>
            <person name="Sone E.D."/>
            <person name="Koren S."/>
            <person name="Silverstein K.A.T."/>
            <person name="Beckman K.B."/>
            <person name="Gohl D.M."/>
        </authorList>
    </citation>
    <scope>NUCLEOTIDE SEQUENCE</scope>
    <source>
        <strain evidence="1">Duluth1</strain>
        <tissue evidence="1">Whole animal</tissue>
    </source>
</reference>
<gene>
    <name evidence="1" type="ORF">DPMN_147811</name>
</gene>
<evidence type="ECO:0000313" key="1">
    <source>
        <dbReference type="EMBL" id="KAH3794280.1"/>
    </source>
</evidence>
<dbReference type="AlphaFoldDB" id="A0A9D4FCT4"/>
<protein>
    <submittedName>
        <fullName evidence="1">Uncharacterized protein</fullName>
    </submittedName>
</protein>
<accession>A0A9D4FCT4</accession>
<comment type="caution">
    <text evidence="1">The sequence shown here is derived from an EMBL/GenBank/DDBJ whole genome shotgun (WGS) entry which is preliminary data.</text>
</comment>
<reference evidence="1" key="2">
    <citation type="submission" date="2020-11" db="EMBL/GenBank/DDBJ databases">
        <authorList>
            <person name="McCartney M.A."/>
            <person name="Auch B."/>
            <person name="Kono T."/>
            <person name="Mallez S."/>
            <person name="Becker A."/>
            <person name="Gohl D.M."/>
            <person name="Silverstein K.A.T."/>
            <person name="Koren S."/>
            <person name="Bechman K.B."/>
            <person name="Herman A."/>
            <person name="Abrahante J.E."/>
            <person name="Garbe J."/>
        </authorList>
    </citation>
    <scope>NUCLEOTIDE SEQUENCE</scope>
    <source>
        <strain evidence="1">Duluth1</strain>
        <tissue evidence="1">Whole animal</tissue>
    </source>
</reference>
<keyword evidence="2" id="KW-1185">Reference proteome</keyword>
<dbReference type="Proteomes" id="UP000828390">
    <property type="component" value="Unassembled WGS sequence"/>
</dbReference>
<proteinExistence type="predicted"/>